<evidence type="ECO:0000256" key="8">
    <source>
        <dbReference type="SAM" id="SignalP"/>
    </source>
</evidence>
<dbReference type="AlphaFoldDB" id="J0NIY9"/>
<dbReference type="NCBIfam" id="TIGR01962">
    <property type="entry name" value="NuoD"/>
    <property type="match status" value="1"/>
</dbReference>
<keyword evidence="8" id="KW-0732">Signal</keyword>
<evidence type="ECO:0000256" key="2">
    <source>
        <dbReference type="ARBA" id="ARBA00022448"/>
    </source>
</evidence>
<dbReference type="SUPFAM" id="SSF56762">
    <property type="entry name" value="HydB/Nqo4-like"/>
    <property type="match status" value="1"/>
</dbReference>
<protein>
    <recommendedName>
        <fullName evidence="6">NADH-quinone oxidoreductase subunit D</fullName>
        <ecNumber evidence="6">7.1.1.-</ecNumber>
    </recommendedName>
    <alternativeName>
        <fullName evidence="6">NADH dehydrogenase I subunit D</fullName>
    </alternativeName>
    <alternativeName>
        <fullName evidence="6">NDH-1 subunit D</fullName>
    </alternativeName>
</protein>
<reference evidence="10 11" key="1">
    <citation type="submission" date="2012-05" db="EMBL/GenBank/DDBJ databases">
        <authorList>
            <person name="Harkins D.M."/>
            <person name="Madupu R."/>
            <person name="Durkin A.S."/>
            <person name="Torralba M."/>
            <person name="Methe B."/>
            <person name="Sutton G.G."/>
            <person name="Nelson K.E."/>
        </authorList>
    </citation>
    <scope>NUCLEOTIDE SEQUENCE [LARGE SCALE GENOMIC DNA]</scope>
    <source>
        <strain evidence="10 11">F0489</strain>
    </source>
</reference>
<keyword evidence="6" id="KW-1003">Cell membrane</keyword>
<comment type="catalytic activity">
    <reaction evidence="6">
        <text>a quinone + NADH + 5 H(+)(in) = a quinol + NAD(+) + 4 H(+)(out)</text>
        <dbReference type="Rhea" id="RHEA:57888"/>
        <dbReference type="ChEBI" id="CHEBI:15378"/>
        <dbReference type="ChEBI" id="CHEBI:24646"/>
        <dbReference type="ChEBI" id="CHEBI:57540"/>
        <dbReference type="ChEBI" id="CHEBI:57945"/>
        <dbReference type="ChEBI" id="CHEBI:132124"/>
    </reaction>
</comment>
<dbReference type="Proteomes" id="UP000002941">
    <property type="component" value="Unassembled WGS sequence"/>
</dbReference>
<evidence type="ECO:0000256" key="5">
    <source>
        <dbReference type="ARBA" id="ARBA00023027"/>
    </source>
</evidence>
<comment type="caution">
    <text evidence="10">The sequence shown here is derived from an EMBL/GenBank/DDBJ whole genome shotgun (WGS) entry which is preliminary data.</text>
</comment>
<dbReference type="GO" id="GO:0050136">
    <property type="term" value="F:NADH dehydrogenase (quinone) (non-electrogenic) activity"/>
    <property type="evidence" value="ECO:0007669"/>
    <property type="project" value="UniProtKB-UniRule"/>
</dbReference>
<proteinExistence type="inferred from homology"/>
<sequence>MSTPASFAPASSASSASAASASFHAAGPATDDVVDGAPQYTLAGGDWDEVVAAIAARDEADRLRHDRIVLNMGPVHPSTHGVLRLVLEVDGETVTEVRVGTGYLHTGIEKNMEYRTWVQGETFVTRMDYVAPFFQEVGYALAVEKLLGITDDIPEKASVMRVLLMELNRIASHAVAIGSGGNEMGGTTLMTIAFRCRENILRAFEMVSGLRMNHAYVRPGGLAQDIPLGLTDFVRSVMPNIKNDVGELEALLMENPILKSRFVGVGEISLSAAMAMGLTGPCVRAAGYPLDMRKIKPYCGYETYDFDIPVYDRSDCYTRLAVRFDECYQSLKIVSQCADRLDEITERGDDPSNTTMVADPTIAWPARMAIATDGQGQSLEHVREIMGTSMESLIHHFKLVTQGFHVPAGQVFTTVEHAKGVLGVHAVSDGGTRPYRVHFRDPSYSNLQSLAMMGEGGMIADLVPSLASIDPVLGGVDR</sequence>
<feature type="signal peptide" evidence="8">
    <location>
        <begin position="1"/>
        <end position="18"/>
    </location>
</feature>
<dbReference type="InterPro" id="IPR001135">
    <property type="entry name" value="NADH_Q_OxRdtase_suD"/>
</dbReference>
<evidence type="ECO:0000313" key="11">
    <source>
        <dbReference type="Proteomes" id="UP000002941"/>
    </source>
</evidence>
<dbReference type="GO" id="GO:0005886">
    <property type="term" value="C:plasma membrane"/>
    <property type="evidence" value="ECO:0007669"/>
    <property type="project" value="UniProtKB-SubCell"/>
</dbReference>
<dbReference type="GO" id="GO:0051287">
    <property type="term" value="F:NAD binding"/>
    <property type="evidence" value="ECO:0007669"/>
    <property type="project" value="InterPro"/>
</dbReference>
<dbReference type="NCBIfam" id="NF004739">
    <property type="entry name" value="PRK06075.1"/>
    <property type="match status" value="1"/>
</dbReference>
<evidence type="ECO:0000256" key="3">
    <source>
        <dbReference type="ARBA" id="ARBA00022719"/>
    </source>
</evidence>
<evidence type="ECO:0000256" key="4">
    <source>
        <dbReference type="ARBA" id="ARBA00022967"/>
    </source>
</evidence>
<dbReference type="InterPro" id="IPR014029">
    <property type="entry name" value="NADH_UbQ_OxRdtase_49kDa_CS"/>
</dbReference>
<comment type="subcellular location">
    <subcellularLocation>
        <location evidence="6">Cell membrane</location>
        <topology evidence="6">Peripheral membrane protein</topology>
        <orientation evidence="6">Cytoplasmic side</orientation>
    </subcellularLocation>
</comment>
<dbReference type="OrthoDB" id="9801496at2"/>
<dbReference type="EMBL" id="AKFT01000105">
    <property type="protein sequence ID" value="EJF44667.1"/>
    <property type="molecule type" value="Genomic_DNA"/>
</dbReference>
<keyword evidence="3 6" id="KW-0874">Quinone</keyword>
<dbReference type="Pfam" id="PF00346">
    <property type="entry name" value="Complex1_49kDa"/>
    <property type="match status" value="1"/>
</dbReference>
<feature type="domain" description="NADH-quinone oxidoreductase subunit D" evidence="9">
    <location>
        <begin position="184"/>
        <end position="478"/>
    </location>
</feature>
<feature type="chain" id="PRO_5003736988" description="NADH-quinone oxidoreductase subunit D" evidence="8">
    <location>
        <begin position="19"/>
        <end position="478"/>
    </location>
</feature>
<evidence type="ECO:0000256" key="6">
    <source>
        <dbReference type="HAMAP-Rule" id="MF_01358"/>
    </source>
</evidence>
<dbReference type="InterPro" id="IPR022885">
    <property type="entry name" value="NDH1_su_D/H"/>
</dbReference>
<dbReference type="GO" id="GO:0048038">
    <property type="term" value="F:quinone binding"/>
    <property type="evidence" value="ECO:0007669"/>
    <property type="project" value="UniProtKB-KW"/>
</dbReference>
<evidence type="ECO:0000256" key="1">
    <source>
        <dbReference type="ARBA" id="ARBA00005769"/>
    </source>
</evidence>
<dbReference type="PANTHER" id="PTHR11993:SF10">
    <property type="entry name" value="NADH DEHYDROGENASE [UBIQUINONE] IRON-SULFUR PROTEIN 2, MITOCHONDRIAL"/>
    <property type="match status" value="1"/>
</dbReference>
<dbReference type="Gene3D" id="1.10.645.10">
    <property type="entry name" value="Cytochrome-c3 Hydrogenase, chain B"/>
    <property type="match status" value="1"/>
</dbReference>
<keyword evidence="6" id="KW-0472">Membrane</keyword>
<evidence type="ECO:0000313" key="10">
    <source>
        <dbReference type="EMBL" id="EJF44667.1"/>
    </source>
</evidence>
<organism evidence="10 11">
    <name type="scientific">Actinomyces massiliensis F0489</name>
    <dbReference type="NCBI Taxonomy" id="1125718"/>
    <lineage>
        <taxon>Bacteria</taxon>
        <taxon>Bacillati</taxon>
        <taxon>Actinomycetota</taxon>
        <taxon>Actinomycetes</taxon>
        <taxon>Actinomycetales</taxon>
        <taxon>Actinomycetaceae</taxon>
        <taxon>Actinomyces</taxon>
    </lineage>
</organism>
<dbReference type="eggNOG" id="COG0649">
    <property type="taxonomic scope" value="Bacteria"/>
</dbReference>
<comment type="function">
    <text evidence="6">NDH-1 shuttles electrons from NADH, via FMN and iron-sulfur (Fe-S) centers, to quinones in the respiratory chain. The immediate electron acceptor for the enzyme in this species is believed to be a menaquinone. Couples the redox reaction to proton translocation (for every two electrons transferred, four hydrogen ions are translocated across the cytoplasmic membrane), and thus conserves the redox energy in a proton gradient.</text>
</comment>
<evidence type="ECO:0000259" key="9">
    <source>
        <dbReference type="Pfam" id="PF00346"/>
    </source>
</evidence>
<name>J0NIY9_9ACTO</name>
<accession>J0NIY9</accession>
<dbReference type="PANTHER" id="PTHR11993">
    <property type="entry name" value="NADH-UBIQUINONE OXIDOREDUCTASE 49 KDA SUBUNIT"/>
    <property type="match status" value="1"/>
</dbReference>
<dbReference type="RefSeq" id="WP_008731376.1">
    <property type="nucleotide sequence ID" value="NZ_AKFT01000105.1"/>
</dbReference>
<keyword evidence="10" id="KW-0560">Oxidoreductase</keyword>
<comment type="similarity">
    <text evidence="1 6 7">Belongs to the complex I 49 kDa subunit family.</text>
</comment>
<evidence type="ECO:0000256" key="7">
    <source>
        <dbReference type="RuleBase" id="RU003685"/>
    </source>
</evidence>
<keyword evidence="5 6" id="KW-0520">NAD</keyword>
<keyword evidence="4 6" id="KW-1278">Translocase</keyword>
<dbReference type="PATRIC" id="fig|1125718.3.peg.1360"/>
<dbReference type="EC" id="7.1.1.-" evidence="6"/>
<dbReference type="PROSITE" id="PS00535">
    <property type="entry name" value="COMPLEX1_49K"/>
    <property type="match status" value="1"/>
</dbReference>
<dbReference type="InterPro" id="IPR029014">
    <property type="entry name" value="NiFe-Hase_large"/>
</dbReference>
<gene>
    <name evidence="6 10" type="primary">nuoD</name>
    <name evidence="10" type="ORF">HMPREF1318_0459</name>
</gene>
<dbReference type="HAMAP" id="MF_01358">
    <property type="entry name" value="NDH1_NuoD"/>
    <property type="match status" value="1"/>
</dbReference>
<comment type="subunit">
    <text evidence="6">NDH-1 is composed of 14 different subunits. Subunits NuoB, C, D, E, F, and G constitute the peripheral sector of the complex.</text>
</comment>
<keyword evidence="2 6" id="KW-0813">Transport</keyword>
<keyword evidence="11" id="KW-1185">Reference proteome</keyword>